<dbReference type="EMBL" id="MKZS01000001">
    <property type="protein sequence ID" value="OLT61333.1"/>
    <property type="molecule type" value="Genomic_DNA"/>
</dbReference>
<evidence type="ECO:0000313" key="3">
    <source>
        <dbReference type="Proteomes" id="UP000186657"/>
    </source>
</evidence>
<dbReference type="PANTHER" id="PTHR34613">
    <property type="entry name" value="SLL0800 PROTEIN"/>
    <property type="match status" value="1"/>
</dbReference>
<sequence>MAYDNICKYLAENYPADLVRWLHGIEVTEISVLKTELNTEPIHADSLTLLQTANQILQWEFQTLPASKPSLPLRMLKYWVRLKEKYNCPVEQVVIFLKFTTSSKAYTNQLLEGNTSHGYRVIRMWEQDPEQFLANPALLPFAPLAFSESPTRLLEQVAAAVDRIEEPLAFTNISACTQLLAGLRFDKGLIGELFPEEVMQESVIYQKIIQKGHQLGLLEGKREGKLEGKREGKLEGKREGRQEEGYSIVIRQLTRRFGNVDDQLQQGIQKLSIAQLEELSEALLDFETVTDIAVWLASHQQ</sequence>
<dbReference type="RefSeq" id="WP_075902369.1">
    <property type="nucleotide sequence ID" value="NZ_MKZS01000001.1"/>
</dbReference>
<accession>A0A1U7N5V0</accession>
<gene>
    <name evidence="2" type="ORF">BJP37_22290</name>
</gene>
<protein>
    <recommendedName>
        <fullName evidence="1">DUF4351 domain-containing protein</fullName>
    </recommendedName>
</protein>
<organism evidence="2 3">
    <name type="scientific">Moorena bouillonii PNG</name>
    <dbReference type="NCBI Taxonomy" id="568701"/>
    <lineage>
        <taxon>Bacteria</taxon>
        <taxon>Bacillati</taxon>
        <taxon>Cyanobacteriota</taxon>
        <taxon>Cyanophyceae</taxon>
        <taxon>Coleofasciculales</taxon>
        <taxon>Coleofasciculaceae</taxon>
        <taxon>Moorena</taxon>
    </lineage>
</organism>
<evidence type="ECO:0000313" key="2">
    <source>
        <dbReference type="EMBL" id="OLT61333.1"/>
    </source>
</evidence>
<feature type="domain" description="DUF4351" evidence="1">
    <location>
        <begin position="238"/>
        <end position="296"/>
    </location>
</feature>
<reference evidence="2 3" key="1">
    <citation type="submission" date="2016-10" db="EMBL/GenBank/DDBJ databases">
        <title>Comparative genomics uncovers the prolific and rare metabolic potential of the cyanobacterial genus Moorea.</title>
        <authorList>
            <person name="Leao T."/>
            <person name="Castelao G."/>
            <person name="Korobeynikov A."/>
            <person name="Monroe E.A."/>
            <person name="Podell S."/>
            <person name="Glukhov E."/>
            <person name="Allen E."/>
            <person name="Gerwick W.H."/>
            <person name="Gerwick L."/>
        </authorList>
    </citation>
    <scope>NUCLEOTIDE SEQUENCE [LARGE SCALE GENOMIC DNA]</scope>
    <source>
        <strain evidence="2 3">PNG5-198</strain>
    </source>
</reference>
<evidence type="ECO:0000259" key="1">
    <source>
        <dbReference type="Pfam" id="PF14261"/>
    </source>
</evidence>
<comment type="caution">
    <text evidence="2">The sequence shown here is derived from an EMBL/GenBank/DDBJ whole genome shotgun (WGS) entry which is preliminary data.</text>
</comment>
<proteinExistence type="predicted"/>
<dbReference type="InterPro" id="IPR025587">
    <property type="entry name" value="DUF4351"/>
</dbReference>
<name>A0A1U7N5V0_9CYAN</name>
<keyword evidence="3" id="KW-1185">Reference proteome</keyword>
<dbReference type="PANTHER" id="PTHR34613:SF1">
    <property type="entry name" value="SLL6017 PROTEIN"/>
    <property type="match status" value="1"/>
</dbReference>
<dbReference type="Proteomes" id="UP000186657">
    <property type="component" value="Unassembled WGS sequence"/>
</dbReference>
<dbReference type="Pfam" id="PF14261">
    <property type="entry name" value="DUF4351"/>
    <property type="match status" value="1"/>
</dbReference>
<dbReference type="AlphaFoldDB" id="A0A1U7N5V0"/>